<sequence>MSKESLSDKDGDCSTVMKSVYQHEKIGPVLRSLHKMNQYSIDEMQNPSLIFRSKAGFYDPMDFLKHPDSPTAEKYMVAFQSFFSGFQCLHMYRSNRDTVENDTDCTTLKFGFSAYAVGYILENNMIKQFPPPKNVMELLDQYLKLRPFDAFAEYFKLRVFINNRDSHEKLMRNIVACEVLATKLESRVPTDEVKMILNDVYNVVAAYYTVTKQNLRAIDSFERAIEIDETNTNAIYGVAFNVFHTDPKRAEMMFLDYLRKAPKCDKQYPNVLYHMSLLYMRKKFSKSVRYFELAQTSERERLPFLQEVEINAKTLVCNFMNLSNDTKYCNNPECEKDSNEDLDLKQCTRCRNVCYCSKDCQKKDWTYHKKSCK</sequence>
<protein>
    <recommendedName>
        <fullName evidence="6">MYND-type domain-containing protein</fullName>
    </recommendedName>
</protein>
<dbReference type="SUPFAM" id="SSF144232">
    <property type="entry name" value="HIT/MYND zinc finger-like"/>
    <property type="match status" value="1"/>
</dbReference>
<dbReference type="InterPro" id="IPR011990">
    <property type="entry name" value="TPR-like_helical_dom_sf"/>
</dbReference>
<feature type="domain" description="MYND-type" evidence="6">
    <location>
        <begin position="331"/>
        <end position="372"/>
    </location>
</feature>
<feature type="repeat" description="TPR" evidence="5">
    <location>
        <begin position="198"/>
        <end position="231"/>
    </location>
</feature>
<dbReference type="AlphaFoldDB" id="A0AA88XWZ9"/>
<dbReference type="PROSITE" id="PS50005">
    <property type="entry name" value="TPR"/>
    <property type="match status" value="1"/>
</dbReference>
<dbReference type="Pfam" id="PF01753">
    <property type="entry name" value="zf-MYND"/>
    <property type="match status" value="1"/>
</dbReference>
<dbReference type="InterPro" id="IPR002893">
    <property type="entry name" value="Znf_MYND"/>
</dbReference>
<dbReference type="InterPro" id="IPR019734">
    <property type="entry name" value="TPR_rpt"/>
</dbReference>
<dbReference type="SUPFAM" id="SSF48452">
    <property type="entry name" value="TPR-like"/>
    <property type="match status" value="1"/>
</dbReference>
<evidence type="ECO:0000313" key="8">
    <source>
        <dbReference type="Proteomes" id="UP001186944"/>
    </source>
</evidence>
<comment type="caution">
    <text evidence="7">The sequence shown here is derived from an EMBL/GenBank/DDBJ whole genome shotgun (WGS) entry which is preliminary data.</text>
</comment>
<name>A0AA88XWZ9_PINIB</name>
<evidence type="ECO:0000256" key="3">
    <source>
        <dbReference type="ARBA" id="ARBA00022833"/>
    </source>
</evidence>
<organism evidence="7 8">
    <name type="scientific">Pinctada imbricata</name>
    <name type="common">Atlantic pearl-oyster</name>
    <name type="synonym">Pinctada martensii</name>
    <dbReference type="NCBI Taxonomy" id="66713"/>
    <lineage>
        <taxon>Eukaryota</taxon>
        <taxon>Metazoa</taxon>
        <taxon>Spiralia</taxon>
        <taxon>Lophotrochozoa</taxon>
        <taxon>Mollusca</taxon>
        <taxon>Bivalvia</taxon>
        <taxon>Autobranchia</taxon>
        <taxon>Pteriomorphia</taxon>
        <taxon>Pterioida</taxon>
        <taxon>Pterioidea</taxon>
        <taxon>Pteriidae</taxon>
        <taxon>Pinctada</taxon>
    </lineage>
</organism>
<evidence type="ECO:0000256" key="5">
    <source>
        <dbReference type="PROSITE-ProRule" id="PRU00339"/>
    </source>
</evidence>
<keyword evidence="2 4" id="KW-0863">Zinc-finger</keyword>
<dbReference type="EMBL" id="VSWD01000010">
    <property type="protein sequence ID" value="KAK3089496.1"/>
    <property type="molecule type" value="Genomic_DNA"/>
</dbReference>
<dbReference type="Proteomes" id="UP001186944">
    <property type="component" value="Unassembled WGS sequence"/>
</dbReference>
<gene>
    <name evidence="7" type="ORF">FSP39_004052</name>
</gene>
<evidence type="ECO:0000256" key="4">
    <source>
        <dbReference type="PROSITE-ProRule" id="PRU00134"/>
    </source>
</evidence>
<dbReference type="PROSITE" id="PS50865">
    <property type="entry name" value="ZF_MYND_2"/>
    <property type="match status" value="1"/>
</dbReference>
<evidence type="ECO:0000259" key="6">
    <source>
        <dbReference type="PROSITE" id="PS50865"/>
    </source>
</evidence>
<keyword evidence="3" id="KW-0862">Zinc</keyword>
<evidence type="ECO:0000256" key="2">
    <source>
        <dbReference type="ARBA" id="ARBA00022771"/>
    </source>
</evidence>
<dbReference type="Gene3D" id="1.25.40.10">
    <property type="entry name" value="Tetratricopeptide repeat domain"/>
    <property type="match status" value="1"/>
</dbReference>
<keyword evidence="8" id="KW-1185">Reference proteome</keyword>
<proteinExistence type="predicted"/>
<evidence type="ECO:0000313" key="7">
    <source>
        <dbReference type="EMBL" id="KAK3089496.1"/>
    </source>
</evidence>
<reference evidence="7" key="1">
    <citation type="submission" date="2019-08" db="EMBL/GenBank/DDBJ databases">
        <title>The improved chromosome-level genome for the pearl oyster Pinctada fucata martensii using PacBio sequencing and Hi-C.</title>
        <authorList>
            <person name="Zheng Z."/>
        </authorList>
    </citation>
    <scope>NUCLEOTIDE SEQUENCE</scope>
    <source>
        <strain evidence="7">ZZ-2019</strain>
        <tissue evidence="7">Adductor muscle</tissue>
    </source>
</reference>
<accession>A0AA88XWZ9</accession>
<keyword evidence="1" id="KW-0479">Metal-binding</keyword>
<dbReference type="Gene3D" id="6.10.140.2220">
    <property type="match status" value="1"/>
</dbReference>
<evidence type="ECO:0000256" key="1">
    <source>
        <dbReference type="ARBA" id="ARBA00022723"/>
    </source>
</evidence>
<dbReference type="GO" id="GO:0008270">
    <property type="term" value="F:zinc ion binding"/>
    <property type="evidence" value="ECO:0007669"/>
    <property type="project" value="UniProtKB-KW"/>
</dbReference>
<keyword evidence="5" id="KW-0802">TPR repeat</keyword>